<accession>A0A9P6HL50</accession>
<dbReference type="InterPro" id="IPR048866">
    <property type="entry name" value="ORC5_lid"/>
</dbReference>
<evidence type="ECO:0000256" key="1">
    <source>
        <dbReference type="ARBA" id="ARBA00004123"/>
    </source>
</evidence>
<reference evidence="6" key="2">
    <citation type="submission" date="2020-11" db="EMBL/GenBank/DDBJ databases">
        <authorList>
            <consortium name="DOE Joint Genome Institute"/>
            <person name="Kuo A."/>
            <person name="Miyauchi S."/>
            <person name="Kiss E."/>
            <person name="Drula E."/>
            <person name="Kohler A."/>
            <person name="Sanchez-Garcia M."/>
            <person name="Andreopoulos B."/>
            <person name="Barry K.W."/>
            <person name="Bonito G."/>
            <person name="Buee M."/>
            <person name="Carver A."/>
            <person name="Chen C."/>
            <person name="Cichocki N."/>
            <person name="Clum A."/>
            <person name="Culley D."/>
            <person name="Crous P.W."/>
            <person name="Fauchery L."/>
            <person name="Girlanda M."/>
            <person name="Hayes R."/>
            <person name="Keri Z."/>
            <person name="Labutti K."/>
            <person name="Lipzen A."/>
            <person name="Lombard V."/>
            <person name="Magnuson J."/>
            <person name="Maillard F."/>
            <person name="Morin E."/>
            <person name="Murat C."/>
            <person name="Nolan M."/>
            <person name="Ohm R."/>
            <person name="Pangilinan J."/>
            <person name="Pereira M."/>
            <person name="Perotto S."/>
            <person name="Peter M."/>
            <person name="Riley R."/>
            <person name="Sitrit Y."/>
            <person name="Stielow B."/>
            <person name="Szollosi G."/>
            <person name="Zifcakova L."/>
            <person name="Stursova M."/>
            <person name="Spatafora J.W."/>
            <person name="Tedersoo L."/>
            <person name="Vaario L.-M."/>
            <person name="Yamada A."/>
            <person name="Yan M."/>
            <person name="Wang P."/>
            <person name="Xu J."/>
            <person name="Bruns T."/>
            <person name="Baldrian P."/>
            <person name="Vilgalys R."/>
            <person name="Henrissat B."/>
            <person name="Grigoriev I.V."/>
            <person name="Hibbett D."/>
            <person name="Nagy L.G."/>
            <person name="Martin F.M."/>
        </authorList>
    </citation>
    <scope>NUCLEOTIDE SEQUENCE</scope>
    <source>
        <strain evidence="6">UH-Tt-Lm1</strain>
    </source>
</reference>
<evidence type="ECO:0000313" key="6">
    <source>
        <dbReference type="EMBL" id="KAF9788501.1"/>
    </source>
</evidence>
<dbReference type="InterPro" id="IPR047088">
    <property type="entry name" value="ORC5_C"/>
</dbReference>
<dbReference type="EMBL" id="WIUZ02000004">
    <property type="protein sequence ID" value="KAF9788501.1"/>
    <property type="molecule type" value="Genomic_DNA"/>
</dbReference>
<keyword evidence="3" id="KW-0539">Nucleus</keyword>
<dbReference type="Pfam" id="PF14630">
    <property type="entry name" value="ORC5_C"/>
    <property type="match status" value="1"/>
</dbReference>
<evidence type="ECO:0000256" key="3">
    <source>
        <dbReference type="ARBA" id="ARBA00023242"/>
    </source>
</evidence>
<dbReference type="AlphaFoldDB" id="A0A9P6HL50"/>
<comment type="subcellular location">
    <subcellularLocation>
        <location evidence="1">Nucleus</location>
    </subcellularLocation>
</comment>
<evidence type="ECO:0000313" key="7">
    <source>
        <dbReference type="Proteomes" id="UP000736335"/>
    </source>
</evidence>
<name>A0A9P6HL50_9AGAM</name>
<dbReference type="GO" id="GO:0006270">
    <property type="term" value="P:DNA replication initiation"/>
    <property type="evidence" value="ECO:0007669"/>
    <property type="project" value="TreeGrafter"/>
</dbReference>
<dbReference type="Proteomes" id="UP000736335">
    <property type="component" value="Unassembled WGS sequence"/>
</dbReference>
<evidence type="ECO:0000259" key="4">
    <source>
        <dbReference type="Pfam" id="PF14630"/>
    </source>
</evidence>
<organism evidence="6 7">
    <name type="scientific">Thelephora terrestris</name>
    <dbReference type="NCBI Taxonomy" id="56493"/>
    <lineage>
        <taxon>Eukaryota</taxon>
        <taxon>Fungi</taxon>
        <taxon>Dikarya</taxon>
        <taxon>Basidiomycota</taxon>
        <taxon>Agaricomycotina</taxon>
        <taxon>Agaricomycetes</taxon>
        <taxon>Thelephorales</taxon>
        <taxon>Thelephoraceae</taxon>
        <taxon>Thelephora</taxon>
    </lineage>
</organism>
<reference evidence="6" key="1">
    <citation type="journal article" date="2020" name="Nat. Commun.">
        <title>Large-scale genome sequencing of mycorrhizal fungi provides insights into the early evolution of symbiotic traits.</title>
        <authorList>
            <person name="Miyauchi S."/>
            <person name="Kiss E."/>
            <person name="Kuo A."/>
            <person name="Drula E."/>
            <person name="Kohler A."/>
            <person name="Sanchez-Garcia M."/>
            <person name="Morin E."/>
            <person name="Andreopoulos B."/>
            <person name="Barry K.W."/>
            <person name="Bonito G."/>
            <person name="Buee M."/>
            <person name="Carver A."/>
            <person name="Chen C."/>
            <person name="Cichocki N."/>
            <person name="Clum A."/>
            <person name="Culley D."/>
            <person name="Crous P.W."/>
            <person name="Fauchery L."/>
            <person name="Girlanda M."/>
            <person name="Hayes R.D."/>
            <person name="Keri Z."/>
            <person name="LaButti K."/>
            <person name="Lipzen A."/>
            <person name="Lombard V."/>
            <person name="Magnuson J."/>
            <person name="Maillard F."/>
            <person name="Murat C."/>
            <person name="Nolan M."/>
            <person name="Ohm R.A."/>
            <person name="Pangilinan J."/>
            <person name="Pereira M.F."/>
            <person name="Perotto S."/>
            <person name="Peter M."/>
            <person name="Pfister S."/>
            <person name="Riley R."/>
            <person name="Sitrit Y."/>
            <person name="Stielow J.B."/>
            <person name="Szollosi G."/>
            <person name="Zifcakova L."/>
            <person name="Stursova M."/>
            <person name="Spatafora J.W."/>
            <person name="Tedersoo L."/>
            <person name="Vaario L.M."/>
            <person name="Yamada A."/>
            <person name="Yan M."/>
            <person name="Wang P."/>
            <person name="Xu J."/>
            <person name="Bruns T."/>
            <person name="Baldrian P."/>
            <person name="Vilgalys R."/>
            <person name="Dunand C."/>
            <person name="Henrissat B."/>
            <person name="Grigoriev I.V."/>
            <person name="Hibbett D."/>
            <person name="Nagy L.G."/>
            <person name="Martin F.M."/>
        </authorList>
    </citation>
    <scope>NUCLEOTIDE SEQUENCE</scope>
    <source>
        <strain evidence="6">UH-Tt-Lm1</strain>
    </source>
</reference>
<protein>
    <submittedName>
        <fullName evidence="6">Origin recognition complex, subunit 5-like protein</fullName>
    </submittedName>
</protein>
<dbReference type="PANTHER" id="PTHR12705">
    <property type="entry name" value="ORIGIN RECOGNITION COMPLEX SUBUNIT 5"/>
    <property type="match status" value="1"/>
</dbReference>
<proteinExistence type="predicted"/>
<evidence type="ECO:0000259" key="5">
    <source>
        <dbReference type="Pfam" id="PF21639"/>
    </source>
</evidence>
<evidence type="ECO:0000256" key="2">
    <source>
        <dbReference type="ARBA" id="ARBA00022705"/>
    </source>
</evidence>
<feature type="domain" description="Origin recognition complex subunit 5 C-terminal" evidence="4">
    <location>
        <begin position="359"/>
        <end position="513"/>
    </location>
</feature>
<dbReference type="Pfam" id="PF21639">
    <property type="entry name" value="ORC5_lid"/>
    <property type="match status" value="1"/>
</dbReference>
<feature type="domain" description="ORC5 lid" evidence="5">
    <location>
        <begin position="225"/>
        <end position="264"/>
    </location>
</feature>
<dbReference type="GO" id="GO:0005664">
    <property type="term" value="C:nuclear origin of replication recognition complex"/>
    <property type="evidence" value="ECO:0007669"/>
    <property type="project" value="TreeGrafter"/>
</dbReference>
<keyword evidence="2" id="KW-0235">DNA replication</keyword>
<dbReference type="GO" id="GO:0003688">
    <property type="term" value="F:DNA replication origin binding"/>
    <property type="evidence" value="ECO:0007669"/>
    <property type="project" value="TreeGrafter"/>
</dbReference>
<dbReference type="InterPro" id="IPR020796">
    <property type="entry name" value="ORC5"/>
</dbReference>
<dbReference type="OrthoDB" id="365981at2759"/>
<comment type="caution">
    <text evidence="6">The sequence shown here is derived from an EMBL/GenBank/DDBJ whole genome shotgun (WGS) entry which is preliminary data.</text>
</comment>
<gene>
    <name evidence="6" type="ORF">BJ322DRAFT_638775</name>
</gene>
<dbReference type="PANTHER" id="PTHR12705:SF0">
    <property type="entry name" value="ORIGIN RECOGNITION COMPLEX SUBUNIT 5"/>
    <property type="match status" value="1"/>
</dbReference>
<sequence>MVLPGYETFATLFTGLLTTAPPPFIYIHDVSTPHITSSVISSVLAALPDNPPFLHAIVDASTCFTARLLYDTVTQKLANWTPAWESGCQLWGDQRWNDNFDGFIHGLRAISVERSKSSTTKTRGKTTQLTPKMAIVIERAERLKEFLPDLLVPLSRLAESARLDLTIILISEYPWQELRPLVGSAPDPLYVRPPELSKTDTIQIVVNYFPQDESNSHNPVLLPLYRQFLSTLYDVCSPFTRDPNELAYIAAARWPGFIAPVLDEYRRLRGEICEDSGDAEEEEFELTAPTEDARIRLIRLFTPSFTTALEALYPRLSNATDWAADNQPQRNLLSSGFSGANLLDKSVLQTSQGSLTDILPRMSKFILLAAFLASTNPTKSDIRMFGRALNERKKRRRGGVATSRGGTVKIPQRHLGPIIFPVDRLLAILGILIEEYDVDSRPPAPEYKLPGEYSDMEIRRVSTHSGVMELTAMRLLRRVSPPERLDGPPMFRCAITYDVALRVAKDLGVPLNDLISEPT</sequence>
<keyword evidence="7" id="KW-1185">Reference proteome</keyword>